<evidence type="ECO:0000259" key="1">
    <source>
        <dbReference type="Pfam" id="PF07929"/>
    </source>
</evidence>
<dbReference type="OrthoDB" id="666725at2"/>
<keyword evidence="4" id="KW-1185">Reference proteome</keyword>
<dbReference type="SUPFAM" id="SSF159941">
    <property type="entry name" value="MM3350-like"/>
    <property type="match status" value="1"/>
</dbReference>
<dbReference type="AlphaFoldDB" id="A0A1I2LG95"/>
<proteinExistence type="predicted"/>
<dbReference type="Pfam" id="PF07929">
    <property type="entry name" value="PRiA4_ORF3"/>
    <property type="match status" value="1"/>
</dbReference>
<dbReference type="Proteomes" id="UP000198964">
    <property type="component" value="Unassembled WGS sequence"/>
</dbReference>
<dbReference type="InterPro" id="IPR024047">
    <property type="entry name" value="MM3350-like_sf"/>
</dbReference>
<name>A0A1I2LG95_9BACT</name>
<protein>
    <submittedName>
        <fullName evidence="2">PRiA4b ORF-3-like protein</fullName>
    </submittedName>
</protein>
<reference evidence="3 5" key="2">
    <citation type="submission" date="2019-03" db="EMBL/GenBank/DDBJ databases">
        <title>Freshwater and sediment microbial communities from various areas in North America, analyzing microbe dynamics in response to fracking.</title>
        <authorList>
            <person name="Lamendella R."/>
        </authorList>
    </citation>
    <scope>NUCLEOTIDE SEQUENCE [LARGE SCALE GENOMIC DNA]</scope>
    <source>
        <strain evidence="3 5">114D</strain>
    </source>
</reference>
<dbReference type="InterPro" id="IPR012912">
    <property type="entry name" value="Plasmid_pRiA4b_Orf3-like"/>
</dbReference>
<dbReference type="RefSeq" id="WP_093921482.1">
    <property type="nucleotide sequence ID" value="NZ_FONW01000015.1"/>
</dbReference>
<dbReference type="Gene3D" id="3.10.290.30">
    <property type="entry name" value="MM3350-like"/>
    <property type="match status" value="1"/>
</dbReference>
<accession>A0A1I2LG95</accession>
<evidence type="ECO:0000313" key="4">
    <source>
        <dbReference type="Proteomes" id="UP000198964"/>
    </source>
</evidence>
<reference evidence="2 4" key="1">
    <citation type="submission" date="2016-10" db="EMBL/GenBank/DDBJ databases">
        <authorList>
            <person name="de Groot N.N."/>
        </authorList>
    </citation>
    <scope>NUCLEOTIDE SEQUENCE [LARGE SCALE GENOMIC DNA]</scope>
    <source>
        <strain evidence="2 4">CGMCC 1.9156</strain>
    </source>
</reference>
<evidence type="ECO:0000313" key="5">
    <source>
        <dbReference type="Proteomes" id="UP000294848"/>
    </source>
</evidence>
<dbReference type="STRING" id="655355.SAMN05216283_11549"/>
<evidence type="ECO:0000313" key="2">
    <source>
        <dbReference type="EMBL" id="SFF76151.1"/>
    </source>
</evidence>
<dbReference type="EMBL" id="SNWI01000003">
    <property type="protein sequence ID" value="TDO03111.1"/>
    <property type="molecule type" value="Genomic_DNA"/>
</dbReference>
<sequence>MVYRFKITSIEKTDFARVLEIDGRKTFADLHCCIQNCCHYSSDQLASFFVASDKCGKQIEISQIDYGKNGSQFQNMGKTKLHDILSDIGQRMLYVFDFFNDRSFYIELTDIYMKKNLQEKQVTHRLGDAPAQVLEEELQDQGLNVLDQENQYQDYGDLDDYTEIFGEMEDLIEGD</sequence>
<organism evidence="2 4">
    <name type="scientific">Sunxiuqinia elliptica</name>
    <dbReference type="NCBI Taxonomy" id="655355"/>
    <lineage>
        <taxon>Bacteria</taxon>
        <taxon>Pseudomonadati</taxon>
        <taxon>Bacteroidota</taxon>
        <taxon>Bacteroidia</taxon>
        <taxon>Marinilabiliales</taxon>
        <taxon>Prolixibacteraceae</taxon>
        <taxon>Sunxiuqinia</taxon>
    </lineage>
</organism>
<dbReference type="EMBL" id="FONW01000015">
    <property type="protein sequence ID" value="SFF76151.1"/>
    <property type="molecule type" value="Genomic_DNA"/>
</dbReference>
<dbReference type="Proteomes" id="UP000294848">
    <property type="component" value="Unassembled WGS sequence"/>
</dbReference>
<gene>
    <name evidence="3" type="ORF">DET52_10350</name>
    <name evidence="2" type="ORF">SAMN05216283_11549</name>
</gene>
<feature type="domain" description="Plasmid pRiA4b Orf3-like" evidence="1">
    <location>
        <begin position="4"/>
        <end position="117"/>
    </location>
</feature>
<evidence type="ECO:0000313" key="3">
    <source>
        <dbReference type="EMBL" id="TDO03111.1"/>
    </source>
</evidence>